<evidence type="ECO:0000256" key="1">
    <source>
        <dbReference type="ARBA" id="ARBA00022679"/>
    </source>
</evidence>
<evidence type="ECO:0000259" key="2">
    <source>
        <dbReference type="PROSITE" id="PS51186"/>
    </source>
</evidence>
<dbReference type="Gene3D" id="3.40.630.30">
    <property type="match status" value="1"/>
</dbReference>
<dbReference type="EMBL" id="JAGIKZ010000040">
    <property type="protein sequence ID" value="MBP2243259.1"/>
    <property type="molecule type" value="Genomic_DNA"/>
</dbReference>
<keyword evidence="4" id="KW-1185">Reference proteome</keyword>
<dbReference type="CDD" id="cd04301">
    <property type="entry name" value="NAT_SF"/>
    <property type="match status" value="1"/>
</dbReference>
<feature type="domain" description="N-acetyltransferase" evidence="2">
    <location>
        <begin position="6"/>
        <end position="149"/>
    </location>
</feature>
<gene>
    <name evidence="3" type="ORF">J2Z40_003858</name>
</gene>
<dbReference type="InterPro" id="IPR050769">
    <property type="entry name" value="NAT_camello-type"/>
</dbReference>
<sequence length="155" mass="17924">MGRQPIIIAPFHPKYAEQTVKMWRESKERAIGQKEIHSFESHVYFLNHILAEDFQIDIALIGEIVVGIVAYNQMEVSQLYVHCDYQAIGIGRKLLERAKAQSSGRLILYTFEINQKAQSFYEKNGFKVIGRGHENEENLPDLQYEWKVNGLPKSV</sequence>
<dbReference type="InterPro" id="IPR016181">
    <property type="entry name" value="Acyl_CoA_acyltransferase"/>
</dbReference>
<evidence type="ECO:0000313" key="4">
    <source>
        <dbReference type="Proteomes" id="UP001519293"/>
    </source>
</evidence>
<dbReference type="RefSeq" id="WP_066391893.1">
    <property type="nucleotide sequence ID" value="NZ_JAGIKZ010000040.1"/>
</dbReference>
<reference evidence="3 4" key="1">
    <citation type="submission" date="2021-03" db="EMBL/GenBank/DDBJ databases">
        <title>Genomic Encyclopedia of Type Strains, Phase IV (KMG-IV): sequencing the most valuable type-strain genomes for metagenomic binning, comparative biology and taxonomic classification.</title>
        <authorList>
            <person name="Goeker M."/>
        </authorList>
    </citation>
    <scope>NUCLEOTIDE SEQUENCE [LARGE SCALE GENOMIC DNA]</scope>
    <source>
        <strain evidence="3 4">DSM 26675</strain>
    </source>
</reference>
<dbReference type="Proteomes" id="UP001519293">
    <property type="component" value="Unassembled WGS sequence"/>
</dbReference>
<name>A0ABS4RKJ5_9BACI</name>
<dbReference type="PANTHER" id="PTHR13947:SF37">
    <property type="entry name" value="LD18367P"/>
    <property type="match status" value="1"/>
</dbReference>
<organism evidence="3 4">
    <name type="scientific">Cytobacillus eiseniae</name>
    <dbReference type="NCBI Taxonomy" id="762947"/>
    <lineage>
        <taxon>Bacteria</taxon>
        <taxon>Bacillati</taxon>
        <taxon>Bacillota</taxon>
        <taxon>Bacilli</taxon>
        <taxon>Bacillales</taxon>
        <taxon>Bacillaceae</taxon>
        <taxon>Cytobacillus</taxon>
    </lineage>
</organism>
<dbReference type="PANTHER" id="PTHR13947">
    <property type="entry name" value="GNAT FAMILY N-ACETYLTRANSFERASE"/>
    <property type="match status" value="1"/>
</dbReference>
<dbReference type="SUPFAM" id="SSF55729">
    <property type="entry name" value="Acyl-CoA N-acyltransferases (Nat)"/>
    <property type="match status" value="1"/>
</dbReference>
<dbReference type="InterPro" id="IPR000182">
    <property type="entry name" value="GNAT_dom"/>
</dbReference>
<comment type="caution">
    <text evidence="3">The sequence shown here is derived from an EMBL/GenBank/DDBJ whole genome shotgun (WGS) entry which is preliminary data.</text>
</comment>
<protein>
    <submittedName>
        <fullName evidence="3">Ribosomal protein S18 acetylase RimI-like enzyme</fullName>
    </submittedName>
</protein>
<keyword evidence="1" id="KW-0808">Transferase</keyword>
<proteinExistence type="predicted"/>
<evidence type="ECO:0000313" key="3">
    <source>
        <dbReference type="EMBL" id="MBP2243259.1"/>
    </source>
</evidence>
<accession>A0ABS4RKJ5</accession>
<dbReference type="Pfam" id="PF13508">
    <property type="entry name" value="Acetyltransf_7"/>
    <property type="match status" value="1"/>
</dbReference>
<dbReference type="PROSITE" id="PS51186">
    <property type="entry name" value="GNAT"/>
    <property type="match status" value="1"/>
</dbReference>